<name>A0ABQ0HJ01_9ACTN</name>
<keyword evidence="2" id="KW-1185">Reference proteome</keyword>
<evidence type="ECO:0000313" key="2">
    <source>
        <dbReference type="Proteomes" id="UP000004881"/>
    </source>
</evidence>
<evidence type="ECO:0008006" key="3">
    <source>
        <dbReference type="Google" id="ProtNLM"/>
    </source>
</evidence>
<dbReference type="Proteomes" id="UP000004881">
    <property type="component" value="Unassembled WGS sequence"/>
</dbReference>
<proteinExistence type="predicted"/>
<organism evidence="1 2">
    <name type="scientific">Gordonia terrae NBRC 100016</name>
    <dbReference type="NCBI Taxonomy" id="1089454"/>
    <lineage>
        <taxon>Bacteria</taxon>
        <taxon>Bacillati</taxon>
        <taxon>Actinomycetota</taxon>
        <taxon>Actinomycetes</taxon>
        <taxon>Mycobacteriales</taxon>
        <taxon>Gordoniaceae</taxon>
        <taxon>Gordonia</taxon>
    </lineage>
</organism>
<reference evidence="1 2" key="1">
    <citation type="submission" date="2012-02" db="EMBL/GenBank/DDBJ databases">
        <title>Whole genome shotgun sequence of Gordonia terrae NBRC 100016.</title>
        <authorList>
            <person name="Takarada H."/>
            <person name="Hosoyama A."/>
            <person name="Tsuchikane K."/>
            <person name="Katsumata H."/>
            <person name="Yamazaki S."/>
            <person name="Fujita N."/>
        </authorList>
    </citation>
    <scope>NUCLEOTIDE SEQUENCE [LARGE SCALE GENOMIC DNA]</scope>
    <source>
        <strain evidence="1 2">NBRC 100016</strain>
    </source>
</reference>
<comment type="caution">
    <text evidence="1">The sequence shown here is derived from an EMBL/GenBank/DDBJ whole genome shotgun (WGS) entry which is preliminary data.</text>
</comment>
<evidence type="ECO:0000313" key="1">
    <source>
        <dbReference type="EMBL" id="GAB45866.1"/>
    </source>
</evidence>
<protein>
    <recommendedName>
        <fullName evidence="3">AbiEi antitoxin C-terminal domain-containing protein</fullName>
    </recommendedName>
</protein>
<dbReference type="EMBL" id="BAFD01000102">
    <property type="protein sequence ID" value="GAB45866.1"/>
    <property type="molecule type" value="Genomic_DNA"/>
</dbReference>
<gene>
    <name evidence="1" type="ORF">GOTRE_136_00290</name>
</gene>
<accession>A0ABQ0HJ01</accession>
<sequence length="324" mass="34979">MEPKRPPLRRIEMTSYPVDRYGLIRRGAALDAAFSDNLLAAAVSAGDLIRLIPGVFVPASDDFAGHEGDQELHRLKSVAVATSQPANAPQLPLSNVSAAAVLGLPLLKPDTDRVHVTSGKKAGGFIATHRHVHAAALTEDELTVVDGILVTTIERTAVDVAAGGDFAQALTAFDQALRAGADRQLMGRILTSRRRQGGRVARRALALADGAAESVGESWSRAQMIEAGLPAPGLQHEFCGRSGVYRVDFDWEAKLVGEFDGMVKYGRLRAAGKTVADVVLQEKLREDEIRALGPVVVRWTWSMLEDGSFIGLLRPWLEKFELMS</sequence>